<dbReference type="InterPro" id="IPR000620">
    <property type="entry name" value="EamA_dom"/>
</dbReference>
<feature type="domain" description="EamA" evidence="3">
    <location>
        <begin position="3"/>
        <end position="131"/>
    </location>
</feature>
<feature type="transmembrane region" description="Helical" evidence="2">
    <location>
        <begin position="59"/>
        <end position="83"/>
    </location>
</feature>
<dbReference type="AlphaFoldDB" id="D2SBK8"/>
<protein>
    <recommendedName>
        <fullName evidence="3">EamA domain-containing protein</fullName>
    </recommendedName>
</protein>
<dbReference type="TCDB" id="2.A.7.36.3">
    <property type="family name" value="the drug/metabolite transporter (dmt) superfamily"/>
</dbReference>
<dbReference type="SUPFAM" id="SSF103481">
    <property type="entry name" value="Multidrug resistance efflux transporter EmrE"/>
    <property type="match status" value="2"/>
</dbReference>
<evidence type="ECO:0000259" key="3">
    <source>
        <dbReference type="Pfam" id="PF00892"/>
    </source>
</evidence>
<dbReference type="KEGG" id="gob:Gobs_3525"/>
<gene>
    <name evidence="4" type="ordered locus">Gobs_3525</name>
</gene>
<dbReference type="GO" id="GO:0016020">
    <property type="term" value="C:membrane"/>
    <property type="evidence" value="ECO:0007669"/>
    <property type="project" value="InterPro"/>
</dbReference>
<dbReference type="PANTHER" id="PTHR22911:SF137">
    <property type="entry name" value="SOLUTE CARRIER FAMILY 35 MEMBER G2-RELATED"/>
    <property type="match status" value="1"/>
</dbReference>
<comment type="similarity">
    <text evidence="1">Belongs to the EamA transporter family.</text>
</comment>
<proteinExistence type="inferred from homology"/>
<keyword evidence="2" id="KW-1133">Transmembrane helix</keyword>
<dbReference type="eggNOG" id="COG0697">
    <property type="taxonomic scope" value="Bacteria"/>
</dbReference>
<feature type="domain" description="EamA" evidence="3">
    <location>
        <begin position="145"/>
        <end position="273"/>
    </location>
</feature>
<keyword evidence="2" id="KW-0472">Membrane</keyword>
<evidence type="ECO:0000313" key="5">
    <source>
        <dbReference type="Proteomes" id="UP000001382"/>
    </source>
</evidence>
<dbReference type="Pfam" id="PF00892">
    <property type="entry name" value="EamA"/>
    <property type="match status" value="2"/>
</dbReference>
<evidence type="ECO:0000256" key="1">
    <source>
        <dbReference type="ARBA" id="ARBA00007362"/>
    </source>
</evidence>
<dbReference type="Proteomes" id="UP000001382">
    <property type="component" value="Chromosome"/>
</dbReference>
<feature type="transmembrane region" description="Helical" evidence="2">
    <location>
        <begin position="175"/>
        <end position="193"/>
    </location>
</feature>
<evidence type="ECO:0000256" key="2">
    <source>
        <dbReference type="SAM" id="Phobius"/>
    </source>
</evidence>
<feature type="transmembrane region" description="Helical" evidence="2">
    <location>
        <begin position="144"/>
        <end position="163"/>
    </location>
</feature>
<organism evidence="4 5">
    <name type="scientific">Geodermatophilus obscurus (strain ATCC 25078 / DSM 43160 / JCM 3152 / CCUG 61914 / KCC A-0152 / KCTC 9177 / NBRC 13315 / NRRL B-3577 / G-20)</name>
    <dbReference type="NCBI Taxonomy" id="526225"/>
    <lineage>
        <taxon>Bacteria</taxon>
        <taxon>Bacillati</taxon>
        <taxon>Actinomycetota</taxon>
        <taxon>Actinomycetes</taxon>
        <taxon>Geodermatophilales</taxon>
        <taxon>Geodermatophilaceae</taxon>
        <taxon>Geodermatophilus</taxon>
    </lineage>
</organism>
<feature type="transmembrane region" description="Helical" evidence="2">
    <location>
        <begin position="256"/>
        <end position="273"/>
    </location>
</feature>
<keyword evidence="2" id="KW-0812">Transmembrane</keyword>
<evidence type="ECO:0000313" key="4">
    <source>
        <dbReference type="EMBL" id="ADB76115.1"/>
    </source>
</evidence>
<name>D2SBK8_GEOOG</name>
<feature type="transmembrane region" description="Helical" evidence="2">
    <location>
        <begin position="30"/>
        <end position="52"/>
    </location>
</feature>
<keyword evidence="5" id="KW-1185">Reference proteome</keyword>
<dbReference type="InterPro" id="IPR037185">
    <property type="entry name" value="EmrE-like"/>
</dbReference>
<feature type="transmembrane region" description="Helical" evidence="2">
    <location>
        <begin position="89"/>
        <end position="108"/>
    </location>
</feature>
<sequence>MVTGLVLALSASVLWGTADFAGGRLSRHLPLLIVVTCSQGAGLVALLIVLLVRGGVQPAAAGWGTVAGVLSVGSVACLYRALAIGTMSVIAPIVATSAVVPVLVGLATGERPGPAAGAGIVLALAGVVLASRQQAYHPPADHRLSVLLAVAAAVCAGGQLVALQRAGSIDALSGVGASRAVSVSIFVLVLLFARTRAPVRALPAAAVVGVLDTAANLAYTLASTRALLSLSAVSASLYPVVTIALARALLHERLRPLQVTGAVLVMAGVLLIASR</sequence>
<dbReference type="EMBL" id="CP001867">
    <property type="protein sequence ID" value="ADB76115.1"/>
    <property type="molecule type" value="Genomic_DNA"/>
</dbReference>
<dbReference type="PANTHER" id="PTHR22911">
    <property type="entry name" value="ACYL-MALONYL CONDENSING ENZYME-RELATED"/>
    <property type="match status" value="1"/>
</dbReference>
<dbReference type="HOGENOM" id="CLU_082109_0_0_11"/>
<feature type="transmembrane region" description="Helical" evidence="2">
    <location>
        <begin position="115"/>
        <end position="132"/>
    </location>
</feature>
<dbReference type="RefSeq" id="WP_012949544.1">
    <property type="nucleotide sequence ID" value="NC_013757.1"/>
</dbReference>
<reference evidence="5" key="2">
    <citation type="submission" date="2010-01" db="EMBL/GenBank/DDBJ databases">
        <title>The complete genome of Geodermatophilus obscurus DSM 43160.</title>
        <authorList>
            <consortium name="US DOE Joint Genome Institute (JGI-PGF)"/>
            <person name="Lucas S."/>
            <person name="Copeland A."/>
            <person name="Lapidus A."/>
            <person name="Glavina del Rio T."/>
            <person name="Dalin E."/>
            <person name="Tice H."/>
            <person name="Bruce D."/>
            <person name="Goodwin L."/>
            <person name="Pitluck S."/>
            <person name="Kyrpides N."/>
            <person name="Mavromatis K."/>
            <person name="Ivanova N."/>
            <person name="Munk A.C."/>
            <person name="Brettin T."/>
            <person name="Detter J.C."/>
            <person name="Han C."/>
            <person name="Larimer F."/>
            <person name="Land M."/>
            <person name="Hauser L."/>
            <person name="Markowitz V."/>
            <person name="Cheng J.-F."/>
            <person name="Hugenholtz P."/>
            <person name="Woyke T."/>
            <person name="Wu D."/>
            <person name="Jando M."/>
            <person name="Schneider S."/>
            <person name="Klenk H.-P."/>
            <person name="Eisen J.A."/>
        </authorList>
    </citation>
    <scope>NUCLEOTIDE SEQUENCE [LARGE SCALE GENOMIC DNA]</scope>
    <source>
        <strain evidence="5">ATCC 25078 / DSM 43160 / JCM 3152 / KCC A-0152 / KCTC 9177 / NBRC 13315 / NRRL B-3577 / G-20</strain>
    </source>
</reference>
<reference evidence="4 5" key="1">
    <citation type="journal article" date="2010" name="Stand. Genomic Sci.">
        <title>Complete genome sequence of Geodermatophilus obscurus type strain (G-20).</title>
        <authorList>
            <person name="Ivanova N."/>
            <person name="Sikorski J."/>
            <person name="Jando M."/>
            <person name="Munk C."/>
            <person name="Lapidus A."/>
            <person name="Glavina Del Rio T."/>
            <person name="Copeland A."/>
            <person name="Tice H."/>
            <person name="Cheng J.-F."/>
            <person name="Lucas S."/>
            <person name="Chen F."/>
            <person name="Nolan M."/>
            <person name="Bruce D."/>
            <person name="Goodwin L."/>
            <person name="Pitluck S."/>
            <person name="Mavromatis K."/>
            <person name="Mikhailova N."/>
            <person name="Pati A."/>
            <person name="Chen A."/>
            <person name="Palaniappan K."/>
            <person name="Land M."/>
            <person name="Hauser L."/>
            <person name="Chang Y.-J."/>
            <person name="Jeffries C.D."/>
            <person name="Meincke L."/>
            <person name="Brettin T."/>
            <person name="Detter J.C."/>
            <person name="Detter J.C."/>
            <person name="Rohde M."/>
            <person name="Goeker M."/>
            <person name="Bristow J."/>
            <person name="Eisen J.A."/>
            <person name="Markowitz V."/>
            <person name="Hugenholtz P."/>
            <person name="Kyrpides N.C."/>
            <person name="Klenk H.-P."/>
        </authorList>
    </citation>
    <scope>NUCLEOTIDE SEQUENCE [LARGE SCALE GENOMIC DNA]</scope>
    <source>
        <strain evidence="5">ATCC 25078 / DSM 43160 / JCM 3152 / KCC A-0152 / KCTC 9177 / NBRC 13315 / NRRL B-3577 / G-20</strain>
    </source>
</reference>
<accession>D2SBK8</accession>
<dbReference type="STRING" id="526225.Gobs_3525"/>
<feature type="transmembrane region" description="Helical" evidence="2">
    <location>
        <begin position="226"/>
        <end position="250"/>
    </location>
</feature>